<evidence type="ECO:0000313" key="3">
    <source>
        <dbReference type="Proteomes" id="UP000070544"/>
    </source>
</evidence>
<dbReference type="EMBL" id="KQ965765">
    <property type="protein sequence ID" value="KXS15047.1"/>
    <property type="molecule type" value="Genomic_DNA"/>
</dbReference>
<accession>A0A139AE52</accession>
<reference evidence="2 3" key="1">
    <citation type="journal article" date="2015" name="Genome Biol. Evol.">
        <title>Phylogenomic analyses indicate that early fungi evolved digesting cell walls of algal ancestors of land plants.</title>
        <authorList>
            <person name="Chang Y."/>
            <person name="Wang S."/>
            <person name="Sekimoto S."/>
            <person name="Aerts A.L."/>
            <person name="Choi C."/>
            <person name="Clum A."/>
            <person name="LaButti K.M."/>
            <person name="Lindquist E.A."/>
            <person name="Yee Ngan C."/>
            <person name="Ohm R.A."/>
            <person name="Salamov A.A."/>
            <person name="Grigoriev I.V."/>
            <person name="Spatafora J.W."/>
            <person name="Berbee M.L."/>
        </authorList>
    </citation>
    <scope>NUCLEOTIDE SEQUENCE [LARGE SCALE GENOMIC DNA]</scope>
    <source>
        <strain evidence="2 3">JEL478</strain>
    </source>
</reference>
<keyword evidence="3" id="KW-1185">Reference proteome</keyword>
<dbReference type="AlphaFoldDB" id="A0A139AE52"/>
<evidence type="ECO:0000313" key="2">
    <source>
        <dbReference type="EMBL" id="KXS15047.1"/>
    </source>
</evidence>
<proteinExistence type="predicted"/>
<sequence length="104" mass="11560">MDVDPDTNTTDPTLGHIPRYTCLYNLQAKIEAEEAEIKAKIEAEEAELKGLLQKRGLNDLFGKVEAEVKGEVQELQNKIEMEEAEIKAKIAAEEAEIKGLLGLH</sequence>
<evidence type="ECO:0000256" key="1">
    <source>
        <dbReference type="SAM" id="Coils"/>
    </source>
</evidence>
<keyword evidence="1" id="KW-0175">Coiled coil</keyword>
<protein>
    <submittedName>
        <fullName evidence="2">Uncharacterized protein</fullName>
    </submittedName>
</protein>
<gene>
    <name evidence="2" type="ORF">M427DRAFT_70341</name>
</gene>
<name>A0A139AE52_GONPJ</name>
<organism evidence="2 3">
    <name type="scientific">Gonapodya prolifera (strain JEL478)</name>
    <name type="common">Monoblepharis prolifera</name>
    <dbReference type="NCBI Taxonomy" id="1344416"/>
    <lineage>
        <taxon>Eukaryota</taxon>
        <taxon>Fungi</taxon>
        <taxon>Fungi incertae sedis</taxon>
        <taxon>Chytridiomycota</taxon>
        <taxon>Chytridiomycota incertae sedis</taxon>
        <taxon>Monoblepharidomycetes</taxon>
        <taxon>Monoblepharidales</taxon>
        <taxon>Gonapodyaceae</taxon>
        <taxon>Gonapodya</taxon>
    </lineage>
</organism>
<dbReference type="Proteomes" id="UP000070544">
    <property type="component" value="Unassembled WGS sequence"/>
</dbReference>
<feature type="coiled-coil region" evidence="1">
    <location>
        <begin position="23"/>
        <end position="96"/>
    </location>
</feature>